<comment type="subcellular location">
    <subcellularLocation>
        <location evidence="1">Nucleus</location>
    </subcellularLocation>
</comment>
<accession>A0A6A6HA98</accession>
<proteinExistence type="predicted"/>
<dbReference type="OrthoDB" id="424974at2759"/>
<dbReference type="GO" id="GO:0008270">
    <property type="term" value="F:zinc ion binding"/>
    <property type="evidence" value="ECO:0007669"/>
    <property type="project" value="InterPro"/>
</dbReference>
<dbReference type="Gene3D" id="4.10.240.10">
    <property type="entry name" value="Zn(2)-C6 fungal-type DNA-binding domain"/>
    <property type="match status" value="1"/>
</dbReference>
<dbReference type="AlphaFoldDB" id="A0A6A6HA98"/>
<dbReference type="InterPro" id="IPR007219">
    <property type="entry name" value="XnlR_reg_dom"/>
</dbReference>
<dbReference type="GO" id="GO:0006351">
    <property type="term" value="P:DNA-templated transcription"/>
    <property type="evidence" value="ECO:0007669"/>
    <property type="project" value="InterPro"/>
</dbReference>
<feature type="region of interest" description="Disordered" evidence="4">
    <location>
        <begin position="698"/>
        <end position="737"/>
    </location>
</feature>
<evidence type="ECO:0000259" key="5">
    <source>
        <dbReference type="PROSITE" id="PS50048"/>
    </source>
</evidence>
<feature type="domain" description="Zn(2)-C6 fungal-type" evidence="5">
    <location>
        <begin position="54"/>
        <end position="83"/>
    </location>
</feature>
<dbReference type="GO" id="GO:0005634">
    <property type="term" value="C:nucleus"/>
    <property type="evidence" value="ECO:0007669"/>
    <property type="project" value="UniProtKB-SubCell"/>
</dbReference>
<evidence type="ECO:0000313" key="7">
    <source>
        <dbReference type="Proteomes" id="UP000800092"/>
    </source>
</evidence>
<evidence type="ECO:0000313" key="6">
    <source>
        <dbReference type="EMBL" id="KAF2234758.1"/>
    </source>
</evidence>
<dbReference type="InterPro" id="IPR036864">
    <property type="entry name" value="Zn2-C6_fun-type_DNA-bd_sf"/>
</dbReference>
<keyword evidence="7" id="KW-1185">Reference proteome</keyword>
<dbReference type="CDD" id="cd00067">
    <property type="entry name" value="GAL4"/>
    <property type="match status" value="1"/>
</dbReference>
<dbReference type="EMBL" id="ML991796">
    <property type="protein sequence ID" value="KAF2234758.1"/>
    <property type="molecule type" value="Genomic_DNA"/>
</dbReference>
<keyword evidence="2" id="KW-0479">Metal-binding</keyword>
<dbReference type="PANTHER" id="PTHR31001:SF40">
    <property type="entry name" value="ZN(II)2CYS6 TRANSCRIPTION FACTOR (EUROFUNG)"/>
    <property type="match status" value="1"/>
</dbReference>
<evidence type="ECO:0000256" key="4">
    <source>
        <dbReference type="SAM" id="MobiDB-lite"/>
    </source>
</evidence>
<evidence type="ECO:0000256" key="1">
    <source>
        <dbReference type="ARBA" id="ARBA00004123"/>
    </source>
</evidence>
<feature type="region of interest" description="Disordered" evidence="4">
    <location>
        <begin position="1"/>
        <end position="45"/>
    </location>
</feature>
<dbReference type="Pfam" id="PF00172">
    <property type="entry name" value="Zn_clus"/>
    <property type="match status" value="1"/>
</dbReference>
<dbReference type="SMART" id="SM00906">
    <property type="entry name" value="Fungal_trans"/>
    <property type="match status" value="1"/>
</dbReference>
<protein>
    <recommendedName>
        <fullName evidence="5">Zn(2)-C6 fungal-type domain-containing protein</fullName>
    </recommendedName>
</protein>
<dbReference type="InterPro" id="IPR001138">
    <property type="entry name" value="Zn2Cys6_DnaBD"/>
</dbReference>
<organism evidence="6 7">
    <name type="scientific">Viridothelium virens</name>
    <name type="common">Speckled blister lichen</name>
    <name type="synonym">Trypethelium virens</name>
    <dbReference type="NCBI Taxonomy" id="1048519"/>
    <lineage>
        <taxon>Eukaryota</taxon>
        <taxon>Fungi</taxon>
        <taxon>Dikarya</taxon>
        <taxon>Ascomycota</taxon>
        <taxon>Pezizomycotina</taxon>
        <taxon>Dothideomycetes</taxon>
        <taxon>Dothideomycetes incertae sedis</taxon>
        <taxon>Trypetheliales</taxon>
        <taxon>Trypetheliaceae</taxon>
        <taxon>Viridothelium</taxon>
    </lineage>
</organism>
<dbReference type="PROSITE" id="PS50048">
    <property type="entry name" value="ZN2_CY6_FUNGAL_2"/>
    <property type="match status" value="1"/>
</dbReference>
<name>A0A6A6HA98_VIRVR</name>
<reference evidence="6" key="1">
    <citation type="journal article" date="2020" name="Stud. Mycol.">
        <title>101 Dothideomycetes genomes: a test case for predicting lifestyles and emergence of pathogens.</title>
        <authorList>
            <person name="Haridas S."/>
            <person name="Albert R."/>
            <person name="Binder M."/>
            <person name="Bloem J."/>
            <person name="Labutti K."/>
            <person name="Salamov A."/>
            <person name="Andreopoulos B."/>
            <person name="Baker S."/>
            <person name="Barry K."/>
            <person name="Bills G."/>
            <person name="Bluhm B."/>
            <person name="Cannon C."/>
            <person name="Castanera R."/>
            <person name="Culley D."/>
            <person name="Daum C."/>
            <person name="Ezra D."/>
            <person name="Gonzalez J."/>
            <person name="Henrissat B."/>
            <person name="Kuo A."/>
            <person name="Liang C."/>
            <person name="Lipzen A."/>
            <person name="Lutzoni F."/>
            <person name="Magnuson J."/>
            <person name="Mondo S."/>
            <person name="Nolan M."/>
            <person name="Ohm R."/>
            <person name="Pangilinan J."/>
            <person name="Park H.-J."/>
            <person name="Ramirez L."/>
            <person name="Alfaro M."/>
            <person name="Sun H."/>
            <person name="Tritt A."/>
            <person name="Yoshinaga Y."/>
            <person name="Zwiers L.-H."/>
            <person name="Turgeon B."/>
            <person name="Goodwin S."/>
            <person name="Spatafora J."/>
            <person name="Crous P."/>
            <person name="Grigoriev I."/>
        </authorList>
    </citation>
    <scope>NUCLEOTIDE SEQUENCE</scope>
    <source>
        <strain evidence="6">Tuck. ex Michener</strain>
    </source>
</reference>
<evidence type="ECO:0000256" key="3">
    <source>
        <dbReference type="ARBA" id="ARBA00023242"/>
    </source>
</evidence>
<dbReference type="SMART" id="SM00066">
    <property type="entry name" value="GAL4"/>
    <property type="match status" value="1"/>
</dbReference>
<dbReference type="Proteomes" id="UP000800092">
    <property type="component" value="Unassembled WGS sequence"/>
</dbReference>
<dbReference type="SUPFAM" id="SSF57701">
    <property type="entry name" value="Zn2/Cys6 DNA-binding domain"/>
    <property type="match status" value="1"/>
</dbReference>
<sequence>MDSPSSSQSPPDTASGAGNSHPSTTPPAGASSIGKASTTVTPPRIRRRNRLITSCLECRRRKLKCDKLHPCSNCTKWNRDCVFLAPALDPAAQSKLAQIKEQMGSLEKTLEEDVARRRREALEEDRDFTAEALHPEDDKELKDLEPTPLSTVDTVYEGDGDDADDDLLDLGVQLGKVRITERIGGFARPKFGEEVSAPLSYLFLCPQERMVHQSDASQESGIPFQGSSYIGPSPEYIAPSSSFFFAPEPTRSSLIDFLPSKAAADKLLGHYWLAAHTIARIVHKPSFERQYERFWHDVSMGLEPPNSLQAIVLGMLFTSVVSMTDEQVIQEFGCQKSSLVETFRLGTEMALGKANFLRTTKLETIQAFVMYLIPLCRAEVSRAHSALTGTAIRLAECMGLHRDGSYYGLSAVETHVRRLIWFQLCFLDIRTCESSGPRPQIRSRHEGGFDAKFPLNIDEEELLLPNPPKEDAPRFTNMTVSIIRMQANEVQRLIWEERPKVEQQKTSITAVLGKLQRARLEMDAKFMPLIDDRVPAQLLAKHVYHITADRWHISFLHRYHNSVAHRMPDRLRQLILTYGTMQTEHSIALDTHPSLAPWRWYSGALQQYHTAVLLLSEIYAYPMRKEADRIWKCLDYVFDIPQGLNRDQKAKLVLGELANRMKVYHSLRKTRAPATMERMVGIRPPRKVGDGHRVEQPTNAAAHMPPQMVSQTQMPPHERSSPDIAGPHSPSPPPPPVSVEYNFNTAPGVNVMSGAIGATNTRTLEQMYAHDPVGGWSPLPPSNSSDSGSMASGMPNPAPNDLQAVMDIDWNEFDLYFPPDQFSGELNVPNWTYGSTLPMTNMDPNA</sequence>
<dbReference type="GO" id="GO:0003677">
    <property type="term" value="F:DNA binding"/>
    <property type="evidence" value="ECO:0007669"/>
    <property type="project" value="InterPro"/>
</dbReference>
<feature type="region of interest" description="Disordered" evidence="4">
    <location>
        <begin position="777"/>
        <end position="799"/>
    </location>
</feature>
<keyword evidence="3" id="KW-0539">Nucleus</keyword>
<feature type="compositionally biased region" description="Low complexity" evidence="4">
    <location>
        <begin position="782"/>
        <end position="795"/>
    </location>
</feature>
<dbReference type="GO" id="GO:0000981">
    <property type="term" value="F:DNA-binding transcription factor activity, RNA polymerase II-specific"/>
    <property type="evidence" value="ECO:0007669"/>
    <property type="project" value="InterPro"/>
</dbReference>
<dbReference type="Pfam" id="PF04082">
    <property type="entry name" value="Fungal_trans"/>
    <property type="match status" value="1"/>
</dbReference>
<evidence type="ECO:0000256" key="2">
    <source>
        <dbReference type="ARBA" id="ARBA00022723"/>
    </source>
</evidence>
<dbReference type="PANTHER" id="PTHR31001">
    <property type="entry name" value="UNCHARACTERIZED TRANSCRIPTIONAL REGULATORY PROTEIN"/>
    <property type="match status" value="1"/>
</dbReference>
<feature type="compositionally biased region" description="Low complexity" evidence="4">
    <location>
        <begin position="1"/>
        <end position="11"/>
    </location>
</feature>
<dbReference type="InterPro" id="IPR050613">
    <property type="entry name" value="Sec_Metabolite_Reg"/>
</dbReference>
<dbReference type="CDD" id="cd12148">
    <property type="entry name" value="fungal_TF_MHR"/>
    <property type="match status" value="1"/>
</dbReference>
<dbReference type="PROSITE" id="PS00463">
    <property type="entry name" value="ZN2_CY6_FUNGAL_1"/>
    <property type="match status" value="1"/>
</dbReference>
<gene>
    <name evidence="6" type="ORF">EV356DRAFT_446182</name>
</gene>